<evidence type="ECO:0000313" key="2">
    <source>
        <dbReference type="EMBL" id="MDP4300199.1"/>
    </source>
</evidence>
<accession>A0ABT9G141</accession>
<evidence type="ECO:0000313" key="3">
    <source>
        <dbReference type="Proteomes" id="UP001235760"/>
    </source>
</evidence>
<dbReference type="EMBL" id="JAUZEE010000002">
    <property type="protein sequence ID" value="MDP4300199.1"/>
    <property type="molecule type" value="Genomic_DNA"/>
</dbReference>
<dbReference type="SUPFAM" id="SSF56281">
    <property type="entry name" value="Metallo-hydrolase/oxidoreductase"/>
    <property type="match status" value="1"/>
</dbReference>
<dbReference type="InterPro" id="IPR036866">
    <property type="entry name" value="RibonucZ/Hydroxyglut_hydro"/>
</dbReference>
<dbReference type="PANTHER" id="PTHR30619">
    <property type="entry name" value="DNA INTERNALIZATION/COMPETENCE PROTEIN COMEC/REC2"/>
    <property type="match status" value="1"/>
</dbReference>
<proteinExistence type="predicted"/>
<gene>
    <name evidence="2" type="ORF">Q8X39_06090</name>
</gene>
<organism evidence="2 3">
    <name type="scientific">Leptothrix discophora</name>
    <dbReference type="NCBI Taxonomy" id="89"/>
    <lineage>
        <taxon>Bacteria</taxon>
        <taxon>Pseudomonadati</taxon>
        <taxon>Pseudomonadota</taxon>
        <taxon>Betaproteobacteria</taxon>
        <taxon>Burkholderiales</taxon>
        <taxon>Sphaerotilaceae</taxon>
        <taxon>Leptothrix</taxon>
    </lineage>
</organism>
<dbReference type="Proteomes" id="UP001235760">
    <property type="component" value="Unassembled WGS sequence"/>
</dbReference>
<sequence length="378" mass="39991">MSTRPAPRPPARRPAITLDVLPASYGDALLLRCPVGRGTWTLLMDTGPDETFPALKRRLLALPRRADGTRWIDLLVISHIDHDHIGSVAKMLDDRELALAFGDVWFNAPPNLPRPRSAVEGAALAKLLGSGRPGLPWNRAWSGRPVVTPADGGGVQLGGPGLPTLTLLSPSPDRLTRLWPAWNAELAKLAAREAGVDPASDAASKAGPPATTPLPLDLATLAARRTPNDASLPNGSSIAFLLEHRGASVLLGADAVPGTLEPALRALLQRRGVARLAVDAVKLSHHGSRGNLTAALLAMLDSPNAIVSTDNKQFRHPDDEALARVVTARAGQPLTLWFNHDTPRNRRWDAAALKAAHGHASVYPGVVGTGVTLTLPGR</sequence>
<dbReference type="Gene3D" id="3.60.15.10">
    <property type="entry name" value="Ribonuclease Z/Hydroxyacylglutathione hydrolase-like"/>
    <property type="match status" value="1"/>
</dbReference>
<feature type="domain" description="Metallo-beta-lactamase" evidence="1">
    <location>
        <begin position="41"/>
        <end position="153"/>
    </location>
</feature>
<dbReference type="RefSeq" id="WP_305748743.1">
    <property type="nucleotide sequence ID" value="NZ_JAUZEE010000002.1"/>
</dbReference>
<comment type="caution">
    <text evidence="2">The sequence shown here is derived from an EMBL/GenBank/DDBJ whole genome shotgun (WGS) entry which is preliminary data.</text>
</comment>
<dbReference type="InterPro" id="IPR001279">
    <property type="entry name" value="Metallo-B-lactamas"/>
</dbReference>
<protein>
    <submittedName>
        <fullName evidence="2">MBL fold metallo-hydrolase</fullName>
    </submittedName>
</protein>
<keyword evidence="3" id="KW-1185">Reference proteome</keyword>
<evidence type="ECO:0000259" key="1">
    <source>
        <dbReference type="Pfam" id="PF00753"/>
    </source>
</evidence>
<reference evidence="2 3" key="1">
    <citation type="submission" date="2023-08" db="EMBL/GenBank/DDBJ databases">
        <authorList>
            <person name="Roldan D.M."/>
            <person name="Menes R.J."/>
        </authorList>
    </citation>
    <scope>NUCLEOTIDE SEQUENCE [LARGE SCALE GENOMIC DNA]</scope>
    <source>
        <strain evidence="2 3">CCM 2812</strain>
    </source>
</reference>
<dbReference type="PANTHER" id="PTHR30619:SF1">
    <property type="entry name" value="RECOMBINATION PROTEIN 2"/>
    <property type="match status" value="1"/>
</dbReference>
<name>A0ABT9G141_LEPDI</name>
<dbReference type="InterPro" id="IPR052159">
    <property type="entry name" value="Competence_DNA_uptake"/>
</dbReference>
<dbReference type="Pfam" id="PF00753">
    <property type="entry name" value="Lactamase_B"/>
    <property type="match status" value="1"/>
</dbReference>